<sequence>MGIDQLGFQSVQLGYLKILQMGNTDPNNTKAEKRIRGQASIRMITNITANHKHACINRGNHLSVISRPVSHHSSVIFRHNQSVGHHSDDSVVPFRHDTSVCRSQRGSISGSQSINGSIYLTRALQLQPKQSASSLFTTNTAGTSWELNPEAHTYRRKLYSTVARTYELTASSGSFSNVDSSHLTAGYADMVQMSKRVTNSTANDVAPTNQNDIVEIIQLKQISHFAFSARLNEEVTRVSQHFGVLTIDSADVTVSFWIVLYDCFCWLLLLILRREKRESAADRLLLISSMDLGESAGEVEEAYRLLPPEFSSLHNVFHVSMLRKYELDPSHVLRTDEVELDRTLSYVEYPLQILDRKEKQLRNKTIPLVMVQWSKHGREEATWELEREDAA</sequence>
<evidence type="ECO:0008006" key="3">
    <source>
        <dbReference type="Google" id="ProtNLM"/>
    </source>
</evidence>
<dbReference type="EMBL" id="KV014407">
    <property type="protein sequence ID" value="KZV22273.1"/>
    <property type="molecule type" value="Genomic_DNA"/>
</dbReference>
<name>A0A2Z7AKQ2_9LAMI</name>
<proteinExistence type="predicted"/>
<dbReference type="OrthoDB" id="1633836at2759"/>
<evidence type="ECO:0000313" key="2">
    <source>
        <dbReference type="Proteomes" id="UP000250235"/>
    </source>
</evidence>
<protein>
    <recommendedName>
        <fullName evidence="3">Chromo domain-containing protein</fullName>
    </recommendedName>
</protein>
<accession>A0A2Z7AKQ2</accession>
<organism evidence="1 2">
    <name type="scientific">Dorcoceras hygrometricum</name>
    <dbReference type="NCBI Taxonomy" id="472368"/>
    <lineage>
        <taxon>Eukaryota</taxon>
        <taxon>Viridiplantae</taxon>
        <taxon>Streptophyta</taxon>
        <taxon>Embryophyta</taxon>
        <taxon>Tracheophyta</taxon>
        <taxon>Spermatophyta</taxon>
        <taxon>Magnoliopsida</taxon>
        <taxon>eudicotyledons</taxon>
        <taxon>Gunneridae</taxon>
        <taxon>Pentapetalae</taxon>
        <taxon>asterids</taxon>
        <taxon>lamiids</taxon>
        <taxon>Lamiales</taxon>
        <taxon>Gesneriaceae</taxon>
        <taxon>Didymocarpoideae</taxon>
        <taxon>Trichosporeae</taxon>
        <taxon>Loxocarpinae</taxon>
        <taxon>Dorcoceras</taxon>
    </lineage>
</organism>
<dbReference type="PANTHER" id="PTHR46148:SF57">
    <property type="entry name" value="OS12G0499874 PROTEIN"/>
    <property type="match status" value="1"/>
</dbReference>
<dbReference type="Proteomes" id="UP000250235">
    <property type="component" value="Unassembled WGS sequence"/>
</dbReference>
<dbReference type="PANTHER" id="PTHR46148">
    <property type="entry name" value="CHROMO DOMAIN-CONTAINING PROTEIN"/>
    <property type="match status" value="1"/>
</dbReference>
<evidence type="ECO:0000313" key="1">
    <source>
        <dbReference type="EMBL" id="KZV22273.1"/>
    </source>
</evidence>
<dbReference type="AlphaFoldDB" id="A0A2Z7AKQ2"/>
<gene>
    <name evidence="1" type="ORF">F511_07474</name>
</gene>
<reference evidence="1 2" key="1">
    <citation type="journal article" date="2015" name="Proc. Natl. Acad. Sci. U.S.A.">
        <title>The resurrection genome of Boea hygrometrica: A blueprint for survival of dehydration.</title>
        <authorList>
            <person name="Xiao L."/>
            <person name="Yang G."/>
            <person name="Zhang L."/>
            <person name="Yang X."/>
            <person name="Zhao S."/>
            <person name="Ji Z."/>
            <person name="Zhou Q."/>
            <person name="Hu M."/>
            <person name="Wang Y."/>
            <person name="Chen M."/>
            <person name="Xu Y."/>
            <person name="Jin H."/>
            <person name="Xiao X."/>
            <person name="Hu G."/>
            <person name="Bao F."/>
            <person name="Hu Y."/>
            <person name="Wan P."/>
            <person name="Li L."/>
            <person name="Deng X."/>
            <person name="Kuang T."/>
            <person name="Xiang C."/>
            <person name="Zhu J.K."/>
            <person name="Oliver M.J."/>
            <person name="He Y."/>
        </authorList>
    </citation>
    <scope>NUCLEOTIDE SEQUENCE [LARGE SCALE GENOMIC DNA]</scope>
    <source>
        <strain evidence="2">cv. XS01</strain>
    </source>
</reference>
<keyword evidence="2" id="KW-1185">Reference proteome</keyword>